<dbReference type="PANTHER" id="PTHR41795:SF1">
    <property type="entry name" value="EXOPOLYSACCHARIDE SYNTHESIS PROTEIN"/>
    <property type="match status" value="1"/>
</dbReference>
<keyword evidence="1" id="KW-0812">Transmembrane</keyword>
<dbReference type="RefSeq" id="WP_184329471.1">
    <property type="nucleotide sequence ID" value="NZ_JACHHZ010000001.1"/>
</dbReference>
<dbReference type="InterPro" id="IPR010331">
    <property type="entry name" value="ExoD"/>
</dbReference>
<evidence type="ECO:0000256" key="1">
    <source>
        <dbReference type="SAM" id="Phobius"/>
    </source>
</evidence>
<keyword evidence="3" id="KW-1185">Reference proteome</keyword>
<organism evidence="2 3">
    <name type="scientific">Povalibacter uvarum</name>
    <dbReference type="NCBI Taxonomy" id="732238"/>
    <lineage>
        <taxon>Bacteria</taxon>
        <taxon>Pseudomonadati</taxon>
        <taxon>Pseudomonadota</taxon>
        <taxon>Gammaproteobacteria</taxon>
        <taxon>Steroidobacterales</taxon>
        <taxon>Steroidobacteraceae</taxon>
        <taxon>Povalibacter</taxon>
    </lineage>
</organism>
<dbReference type="PANTHER" id="PTHR41795">
    <property type="entry name" value="EXOPOLYSACCHARIDE SYNTHESIS PROTEIN"/>
    <property type="match status" value="1"/>
</dbReference>
<keyword evidence="1" id="KW-0472">Membrane</keyword>
<sequence length="210" mass="23029">MTWRKERVRHKPLSETLSEMAADSTEPRISLRHFMDRAGDRAFGALLFILAFPNIVPTPPGTSAVLGLPMLLLAGQLAWGRRTPWLPRFIAERSLDRGIFAHAVERIAPALRRFERFLKPRAAWLVSPLPERMIGLVTFVLALVIFLPIPLGNIVPAIAICIISLGLLEHDGIAAAVGATLGIAALFLLWGAILVSIRVIVRVIESIGLV</sequence>
<proteinExistence type="predicted"/>
<accession>A0A841HHZ2</accession>
<feature type="transmembrane region" description="Helical" evidence="1">
    <location>
        <begin position="134"/>
        <end position="167"/>
    </location>
</feature>
<dbReference type="Proteomes" id="UP000588068">
    <property type="component" value="Unassembled WGS sequence"/>
</dbReference>
<evidence type="ECO:0000313" key="3">
    <source>
        <dbReference type="Proteomes" id="UP000588068"/>
    </source>
</evidence>
<dbReference type="EMBL" id="JACHHZ010000001">
    <property type="protein sequence ID" value="MBB6091685.1"/>
    <property type="molecule type" value="Genomic_DNA"/>
</dbReference>
<name>A0A841HHZ2_9GAMM</name>
<dbReference type="Pfam" id="PF06055">
    <property type="entry name" value="ExoD"/>
    <property type="match status" value="1"/>
</dbReference>
<feature type="transmembrane region" description="Helical" evidence="1">
    <location>
        <begin position="173"/>
        <end position="201"/>
    </location>
</feature>
<protein>
    <recommendedName>
        <fullName evidence="4">Exopolysaccharide biosynthesis protein</fullName>
    </recommendedName>
</protein>
<gene>
    <name evidence="2" type="ORF">HNQ60_000531</name>
</gene>
<evidence type="ECO:0000313" key="2">
    <source>
        <dbReference type="EMBL" id="MBB6091685.1"/>
    </source>
</evidence>
<keyword evidence="1" id="KW-1133">Transmembrane helix</keyword>
<comment type="caution">
    <text evidence="2">The sequence shown here is derived from an EMBL/GenBank/DDBJ whole genome shotgun (WGS) entry which is preliminary data.</text>
</comment>
<reference evidence="2 3" key="1">
    <citation type="submission" date="2020-08" db="EMBL/GenBank/DDBJ databases">
        <title>Genomic Encyclopedia of Type Strains, Phase IV (KMG-IV): sequencing the most valuable type-strain genomes for metagenomic binning, comparative biology and taxonomic classification.</title>
        <authorList>
            <person name="Goeker M."/>
        </authorList>
    </citation>
    <scope>NUCLEOTIDE SEQUENCE [LARGE SCALE GENOMIC DNA]</scope>
    <source>
        <strain evidence="2 3">DSM 26723</strain>
    </source>
</reference>
<evidence type="ECO:0008006" key="4">
    <source>
        <dbReference type="Google" id="ProtNLM"/>
    </source>
</evidence>
<dbReference type="PIRSF" id="PIRSF033239">
    <property type="entry name" value="ExoD"/>
    <property type="match status" value="1"/>
</dbReference>
<dbReference type="AlphaFoldDB" id="A0A841HHZ2"/>